<protein>
    <submittedName>
        <fullName evidence="1">Uncharacterized protein</fullName>
    </submittedName>
</protein>
<dbReference type="Proteomes" id="UP000054248">
    <property type="component" value="Unassembled WGS sequence"/>
</dbReference>
<dbReference type="AlphaFoldDB" id="A0A0C3QBG9"/>
<name>A0A0C3QBG9_9AGAM</name>
<reference evidence="2" key="2">
    <citation type="submission" date="2015-01" db="EMBL/GenBank/DDBJ databases">
        <title>Evolutionary Origins and Diversification of the Mycorrhizal Mutualists.</title>
        <authorList>
            <consortium name="DOE Joint Genome Institute"/>
            <consortium name="Mycorrhizal Genomics Consortium"/>
            <person name="Kohler A."/>
            <person name="Kuo A."/>
            <person name="Nagy L.G."/>
            <person name="Floudas D."/>
            <person name="Copeland A."/>
            <person name="Barry K.W."/>
            <person name="Cichocki N."/>
            <person name="Veneault-Fourrey C."/>
            <person name="LaButti K."/>
            <person name="Lindquist E.A."/>
            <person name="Lipzen A."/>
            <person name="Lundell T."/>
            <person name="Morin E."/>
            <person name="Murat C."/>
            <person name="Riley R."/>
            <person name="Ohm R."/>
            <person name="Sun H."/>
            <person name="Tunlid A."/>
            <person name="Henrissat B."/>
            <person name="Grigoriev I.V."/>
            <person name="Hibbett D.S."/>
            <person name="Martin F."/>
        </authorList>
    </citation>
    <scope>NUCLEOTIDE SEQUENCE [LARGE SCALE GENOMIC DNA]</scope>
    <source>
        <strain evidence="2">MUT 4182</strain>
    </source>
</reference>
<keyword evidence="2" id="KW-1185">Reference proteome</keyword>
<accession>A0A0C3QBG9</accession>
<dbReference type="EMBL" id="KN823109">
    <property type="protein sequence ID" value="KIO22461.1"/>
    <property type="molecule type" value="Genomic_DNA"/>
</dbReference>
<evidence type="ECO:0000313" key="1">
    <source>
        <dbReference type="EMBL" id="KIO22461.1"/>
    </source>
</evidence>
<organism evidence="1 2">
    <name type="scientific">Tulasnella calospora MUT 4182</name>
    <dbReference type="NCBI Taxonomy" id="1051891"/>
    <lineage>
        <taxon>Eukaryota</taxon>
        <taxon>Fungi</taxon>
        <taxon>Dikarya</taxon>
        <taxon>Basidiomycota</taxon>
        <taxon>Agaricomycotina</taxon>
        <taxon>Agaricomycetes</taxon>
        <taxon>Cantharellales</taxon>
        <taxon>Tulasnellaceae</taxon>
        <taxon>Tulasnella</taxon>
    </lineage>
</organism>
<sequence>MSIPAYHDSRTAIPVCRSVVSDGVAVICCLPADRVPTMRFACLPRTSKEAVNIGEISGIQGRSISPQTVRISRVPFGFRVMTDLTTRGTLSFSPERALSLATCRWESAGGLGHGPLTVFTTCKSKSQ</sequence>
<reference evidence="1 2" key="1">
    <citation type="submission" date="2014-04" db="EMBL/GenBank/DDBJ databases">
        <authorList>
            <consortium name="DOE Joint Genome Institute"/>
            <person name="Kuo A."/>
            <person name="Girlanda M."/>
            <person name="Perotto S."/>
            <person name="Kohler A."/>
            <person name="Nagy L.G."/>
            <person name="Floudas D."/>
            <person name="Copeland A."/>
            <person name="Barry K.W."/>
            <person name="Cichocki N."/>
            <person name="Veneault-Fourrey C."/>
            <person name="LaButti K."/>
            <person name="Lindquist E.A."/>
            <person name="Lipzen A."/>
            <person name="Lundell T."/>
            <person name="Morin E."/>
            <person name="Murat C."/>
            <person name="Sun H."/>
            <person name="Tunlid A."/>
            <person name="Henrissat B."/>
            <person name="Grigoriev I.V."/>
            <person name="Hibbett D.S."/>
            <person name="Martin F."/>
            <person name="Nordberg H.P."/>
            <person name="Cantor M.N."/>
            <person name="Hua S.X."/>
        </authorList>
    </citation>
    <scope>NUCLEOTIDE SEQUENCE [LARGE SCALE GENOMIC DNA]</scope>
    <source>
        <strain evidence="1 2">MUT 4182</strain>
    </source>
</reference>
<gene>
    <name evidence="1" type="ORF">M407DRAFT_117926</name>
</gene>
<dbReference type="HOGENOM" id="CLU_1972090_0_0_1"/>
<proteinExistence type="predicted"/>
<evidence type="ECO:0000313" key="2">
    <source>
        <dbReference type="Proteomes" id="UP000054248"/>
    </source>
</evidence>